<sequence length="168" mass="18043">MQRLTNHLNRNDPPVSLKYQRGAAAIEAALLFVIFFSLFYAIVSYSLPMLLMQSFNHAAASGARAAVAVDPNAFSDTNDYISSGVEPRVRAVVADTLSWLPAAARAQVLGNDNQNIAINFNPGNGMLTVTVAYNGYRNNPLVPVLRLPAIGDVPRLPDDLSASAMIAL</sequence>
<dbReference type="AlphaFoldDB" id="M7NTY8"/>
<gene>
    <name evidence="3" type="ORF">MPL1_11433</name>
</gene>
<keyword evidence="4" id="KW-1185">Reference proteome</keyword>
<organism evidence="3 4">
    <name type="scientific">Methylophaga lonarensis MPL</name>
    <dbReference type="NCBI Taxonomy" id="1286106"/>
    <lineage>
        <taxon>Bacteria</taxon>
        <taxon>Pseudomonadati</taxon>
        <taxon>Pseudomonadota</taxon>
        <taxon>Gammaproteobacteria</taxon>
        <taxon>Thiotrichales</taxon>
        <taxon>Piscirickettsiaceae</taxon>
        <taxon>Methylophaga</taxon>
    </lineage>
</organism>
<accession>M7NTY8</accession>
<feature type="transmembrane region" description="Helical" evidence="1">
    <location>
        <begin position="23"/>
        <end position="43"/>
    </location>
</feature>
<dbReference type="STRING" id="1286106.MPL1_11433"/>
<dbReference type="OrthoDB" id="5574209at2"/>
<evidence type="ECO:0000256" key="1">
    <source>
        <dbReference type="SAM" id="Phobius"/>
    </source>
</evidence>
<dbReference type="InterPro" id="IPR012495">
    <property type="entry name" value="TadE-like_dom"/>
</dbReference>
<dbReference type="Proteomes" id="UP000012019">
    <property type="component" value="Unassembled WGS sequence"/>
</dbReference>
<dbReference type="RefSeq" id="WP_009727241.1">
    <property type="nucleotide sequence ID" value="NZ_APHR01000065.1"/>
</dbReference>
<evidence type="ECO:0000313" key="4">
    <source>
        <dbReference type="Proteomes" id="UP000012019"/>
    </source>
</evidence>
<reference evidence="3 4" key="1">
    <citation type="journal article" date="2013" name="Genome Announc.">
        <title>Draft Genome Sequence of Methylophaga lonarensis MPLT, a Haloalkaliphilic (Non-Methane-Utilizing) Methylotroph.</title>
        <authorList>
            <person name="Shetty S.A."/>
            <person name="Marathe N.P."/>
            <person name="Munot H."/>
            <person name="Antony C.P."/>
            <person name="Dhotre D.P."/>
            <person name="Murrell J.C."/>
            <person name="Shouche Y.S."/>
        </authorList>
    </citation>
    <scope>NUCLEOTIDE SEQUENCE [LARGE SCALE GENOMIC DNA]</scope>
    <source>
        <strain evidence="3 4">MPL</strain>
    </source>
</reference>
<dbReference type="PATRIC" id="fig|1286106.3.peg.2287"/>
<evidence type="ECO:0000313" key="3">
    <source>
        <dbReference type="EMBL" id="EMR12228.1"/>
    </source>
</evidence>
<dbReference type="eggNOG" id="COG4961">
    <property type="taxonomic scope" value="Bacteria"/>
</dbReference>
<feature type="domain" description="TadE-like" evidence="2">
    <location>
        <begin position="22"/>
        <end position="64"/>
    </location>
</feature>
<dbReference type="Pfam" id="PF07811">
    <property type="entry name" value="TadE"/>
    <property type="match status" value="1"/>
</dbReference>
<comment type="caution">
    <text evidence="3">The sequence shown here is derived from an EMBL/GenBank/DDBJ whole genome shotgun (WGS) entry which is preliminary data.</text>
</comment>
<evidence type="ECO:0000259" key="2">
    <source>
        <dbReference type="Pfam" id="PF07811"/>
    </source>
</evidence>
<name>M7NTY8_9GAMM</name>
<keyword evidence="1" id="KW-0812">Transmembrane</keyword>
<dbReference type="EMBL" id="APHR01000065">
    <property type="protein sequence ID" value="EMR12228.1"/>
    <property type="molecule type" value="Genomic_DNA"/>
</dbReference>
<protein>
    <recommendedName>
        <fullName evidence="2">TadE-like domain-containing protein</fullName>
    </recommendedName>
</protein>
<proteinExistence type="predicted"/>
<keyword evidence="1" id="KW-1133">Transmembrane helix</keyword>
<keyword evidence="1" id="KW-0472">Membrane</keyword>